<feature type="compositionally biased region" description="Basic residues" evidence="3">
    <location>
        <begin position="93"/>
        <end position="105"/>
    </location>
</feature>
<gene>
    <name evidence="5" type="ORF">V6N11_060413</name>
</gene>
<evidence type="ECO:0000256" key="3">
    <source>
        <dbReference type="SAM" id="MobiDB-lite"/>
    </source>
</evidence>
<feature type="region of interest" description="Disordered" evidence="3">
    <location>
        <begin position="252"/>
        <end position="275"/>
    </location>
</feature>
<comment type="caution">
    <text evidence="5">The sequence shown here is derived from an EMBL/GenBank/DDBJ whole genome shotgun (WGS) entry which is preliminary data.</text>
</comment>
<reference evidence="5 6" key="1">
    <citation type="journal article" date="2024" name="G3 (Bethesda)">
        <title>Genome assembly of Hibiscus sabdariffa L. provides insights into metabolisms of medicinal natural products.</title>
        <authorList>
            <person name="Kim T."/>
        </authorList>
    </citation>
    <scope>NUCLEOTIDE SEQUENCE [LARGE SCALE GENOMIC DNA]</scope>
    <source>
        <strain evidence="5">TK-2024</strain>
        <tissue evidence="5">Old leaves</tissue>
    </source>
</reference>
<sequence>MAELSFQDQNSVRSSYIARDSSPDSVIFTRESNFSVFSSASASVDRSSFASDAARDRDSLVSELSLHLAGCEGGDQDESWSGPDPDPDPNKAMKVHKHSRFSRKVQKAENDADPLEDDSNLTDSARNSFSVAIKECQDRRTRSEALLKNHHRRRQASLDLNNVSASSPRLGAMKKSSAATRKLGSFPSPGTPNCHHHSSAGMQKGWSSEHVLLHNNGGRKQGNAAAALPLNNGRTLPSKWEDAERWIFSPVSGDGGAKQSIAPPRRRPISKSGPLGRPSTAYYSLYSPGMHMLDGAHSGSFMPGSSFSAGVIAADGLSVHSLSHRGGFAVRTEPCMARSVSMHGCSEAVNRPSLSSQDADESLDAVKDPATDISRTASRRDVATQMSPQGSTHSSPKESPSFSPSNSSALPIIEPQSIHSSKSEVRDVQVDERVTMALWAKKQRARKTVTSSEIVDDWRKRAVESRTSIWDVTETAKNISKAKREEAKITSWENLQKAKADAAIRNLEMKLEKKRRSSLDKIMNKLRSAQKRAEEMRSLMLANQAHQVTRPSHKAVSLRRTRQIGSLSGCFTCHAF</sequence>
<feature type="region of interest" description="Disordered" evidence="3">
    <location>
        <begin position="1"/>
        <end position="21"/>
    </location>
</feature>
<feature type="region of interest" description="Disordered" evidence="3">
    <location>
        <begin position="348"/>
        <end position="426"/>
    </location>
</feature>
<feature type="region of interest" description="Disordered" evidence="3">
    <location>
        <begin position="71"/>
        <end position="123"/>
    </location>
</feature>
<accession>A0ABR2QQ91</accession>
<dbReference type="PANTHER" id="PTHR31471:SF13">
    <property type="entry name" value="REMORIN FAMILY PROTEIN"/>
    <property type="match status" value="1"/>
</dbReference>
<protein>
    <recommendedName>
        <fullName evidence="4">Remorin C-terminal domain-containing protein</fullName>
    </recommendedName>
</protein>
<evidence type="ECO:0000313" key="6">
    <source>
        <dbReference type="Proteomes" id="UP001396334"/>
    </source>
</evidence>
<dbReference type="PANTHER" id="PTHR31471">
    <property type="entry name" value="OS02G0116800 PROTEIN"/>
    <property type="match status" value="1"/>
</dbReference>
<proteinExistence type="inferred from homology"/>
<dbReference type="Pfam" id="PF03763">
    <property type="entry name" value="Remorin_C"/>
    <property type="match status" value="1"/>
</dbReference>
<name>A0ABR2QQ91_9ROSI</name>
<organism evidence="5 6">
    <name type="scientific">Hibiscus sabdariffa</name>
    <name type="common">roselle</name>
    <dbReference type="NCBI Taxonomy" id="183260"/>
    <lineage>
        <taxon>Eukaryota</taxon>
        <taxon>Viridiplantae</taxon>
        <taxon>Streptophyta</taxon>
        <taxon>Embryophyta</taxon>
        <taxon>Tracheophyta</taxon>
        <taxon>Spermatophyta</taxon>
        <taxon>Magnoliopsida</taxon>
        <taxon>eudicotyledons</taxon>
        <taxon>Gunneridae</taxon>
        <taxon>Pentapetalae</taxon>
        <taxon>rosids</taxon>
        <taxon>malvids</taxon>
        <taxon>Malvales</taxon>
        <taxon>Malvaceae</taxon>
        <taxon>Malvoideae</taxon>
        <taxon>Hibiscus</taxon>
    </lineage>
</organism>
<keyword evidence="6" id="KW-1185">Reference proteome</keyword>
<dbReference type="EMBL" id="JBBPBN010000034">
    <property type="protein sequence ID" value="KAK9002833.1"/>
    <property type="molecule type" value="Genomic_DNA"/>
</dbReference>
<feature type="coiled-coil region" evidence="2">
    <location>
        <begin position="497"/>
        <end position="539"/>
    </location>
</feature>
<evidence type="ECO:0000259" key="4">
    <source>
        <dbReference type="Pfam" id="PF03763"/>
    </source>
</evidence>
<evidence type="ECO:0000313" key="5">
    <source>
        <dbReference type="EMBL" id="KAK9002833.1"/>
    </source>
</evidence>
<feature type="domain" description="Remorin C-terminal" evidence="4">
    <location>
        <begin position="463"/>
        <end position="564"/>
    </location>
</feature>
<keyword evidence="2" id="KW-0175">Coiled coil</keyword>
<feature type="compositionally biased region" description="Polar residues" evidence="3">
    <location>
        <begin position="1"/>
        <end position="14"/>
    </location>
</feature>
<comment type="similarity">
    <text evidence="1">Belongs to the remorin family.</text>
</comment>
<feature type="compositionally biased region" description="Low complexity" evidence="3">
    <location>
        <begin position="391"/>
        <end position="411"/>
    </location>
</feature>
<evidence type="ECO:0000256" key="2">
    <source>
        <dbReference type="SAM" id="Coils"/>
    </source>
</evidence>
<dbReference type="InterPro" id="IPR005516">
    <property type="entry name" value="Remorin_C"/>
</dbReference>
<evidence type="ECO:0000256" key="1">
    <source>
        <dbReference type="ARBA" id="ARBA00005711"/>
    </source>
</evidence>
<feature type="compositionally biased region" description="Acidic residues" evidence="3">
    <location>
        <begin position="111"/>
        <end position="120"/>
    </location>
</feature>
<dbReference type="Proteomes" id="UP001396334">
    <property type="component" value="Unassembled WGS sequence"/>
</dbReference>